<dbReference type="AlphaFoldDB" id="A0A9P6C5N9"/>
<evidence type="ECO:0000313" key="3">
    <source>
        <dbReference type="Proteomes" id="UP000807342"/>
    </source>
</evidence>
<organism evidence="2 3">
    <name type="scientific">Macrolepiota fuliginosa MF-IS2</name>
    <dbReference type="NCBI Taxonomy" id="1400762"/>
    <lineage>
        <taxon>Eukaryota</taxon>
        <taxon>Fungi</taxon>
        <taxon>Dikarya</taxon>
        <taxon>Basidiomycota</taxon>
        <taxon>Agaricomycotina</taxon>
        <taxon>Agaricomycetes</taxon>
        <taxon>Agaricomycetidae</taxon>
        <taxon>Agaricales</taxon>
        <taxon>Agaricineae</taxon>
        <taxon>Agaricaceae</taxon>
        <taxon>Macrolepiota</taxon>
    </lineage>
</organism>
<keyword evidence="3" id="KW-1185">Reference proteome</keyword>
<sequence length="148" mass="17111">MLTIIILLVATISLIVASQAFRWANEEEHKSLVVLIELQRLDILYGPYDFSKEEDRLAYLEVIFRCLIECFGSAKCPKDFIEVAQKIKSRSSEADYSFLRETLEEVHRIINHNKDQEPVETAKGIFVELHKLARRINEMEAGSQVLKD</sequence>
<comment type="caution">
    <text evidence="2">The sequence shown here is derived from an EMBL/GenBank/DDBJ whole genome shotgun (WGS) entry which is preliminary data.</text>
</comment>
<keyword evidence="1" id="KW-0732">Signal</keyword>
<accession>A0A9P6C5N9</accession>
<dbReference type="EMBL" id="MU151115">
    <property type="protein sequence ID" value="KAF9449995.1"/>
    <property type="molecule type" value="Genomic_DNA"/>
</dbReference>
<proteinExistence type="predicted"/>
<dbReference type="Proteomes" id="UP000807342">
    <property type="component" value="Unassembled WGS sequence"/>
</dbReference>
<reference evidence="2" key="1">
    <citation type="submission" date="2020-11" db="EMBL/GenBank/DDBJ databases">
        <authorList>
            <consortium name="DOE Joint Genome Institute"/>
            <person name="Ahrendt S."/>
            <person name="Riley R."/>
            <person name="Andreopoulos W."/>
            <person name="Labutti K."/>
            <person name="Pangilinan J."/>
            <person name="Ruiz-Duenas F.J."/>
            <person name="Barrasa J.M."/>
            <person name="Sanchez-Garcia M."/>
            <person name="Camarero S."/>
            <person name="Miyauchi S."/>
            <person name="Serrano A."/>
            <person name="Linde D."/>
            <person name="Babiker R."/>
            <person name="Drula E."/>
            <person name="Ayuso-Fernandez I."/>
            <person name="Pacheco R."/>
            <person name="Padilla G."/>
            <person name="Ferreira P."/>
            <person name="Barriuso J."/>
            <person name="Kellner H."/>
            <person name="Castanera R."/>
            <person name="Alfaro M."/>
            <person name="Ramirez L."/>
            <person name="Pisabarro A.G."/>
            <person name="Kuo A."/>
            <person name="Tritt A."/>
            <person name="Lipzen A."/>
            <person name="He G."/>
            <person name="Yan M."/>
            <person name="Ng V."/>
            <person name="Cullen D."/>
            <person name="Martin F."/>
            <person name="Rosso M.-N."/>
            <person name="Henrissat B."/>
            <person name="Hibbett D."/>
            <person name="Martinez A.T."/>
            <person name="Grigoriev I.V."/>
        </authorList>
    </citation>
    <scope>NUCLEOTIDE SEQUENCE</scope>
    <source>
        <strain evidence="2">MF-IS2</strain>
    </source>
</reference>
<feature type="signal peptide" evidence="1">
    <location>
        <begin position="1"/>
        <end position="20"/>
    </location>
</feature>
<name>A0A9P6C5N9_9AGAR</name>
<gene>
    <name evidence="2" type="ORF">P691DRAFT_508407</name>
</gene>
<evidence type="ECO:0000256" key="1">
    <source>
        <dbReference type="SAM" id="SignalP"/>
    </source>
</evidence>
<feature type="chain" id="PRO_5040232734" evidence="1">
    <location>
        <begin position="21"/>
        <end position="148"/>
    </location>
</feature>
<protein>
    <submittedName>
        <fullName evidence="2">Uncharacterized protein</fullName>
    </submittedName>
</protein>
<evidence type="ECO:0000313" key="2">
    <source>
        <dbReference type="EMBL" id="KAF9449995.1"/>
    </source>
</evidence>